<feature type="transmembrane region" description="Helical" evidence="4">
    <location>
        <begin position="409"/>
        <end position="433"/>
    </location>
</feature>
<keyword evidence="4" id="KW-0812">Transmembrane</keyword>
<evidence type="ECO:0000256" key="3">
    <source>
        <dbReference type="SAM" id="MobiDB-lite"/>
    </source>
</evidence>
<feature type="transmembrane region" description="Helical" evidence="4">
    <location>
        <begin position="301"/>
        <end position="323"/>
    </location>
</feature>
<sequence>MFAQFPVKPRSPAPSVPIHNNLKSPKPLKREHRVARIYEPRSPTLLPSVPLPARTQPDRPAPILSLPGLPPRTLPKTVITPRRTGFGFGEGWIKSGKTWLAQLRPPWVRAPEDPTTPSIPPVTPRTAKFINESRYYTPKDPKFLDAYGNPLSDEGDYNRDPPPLYKKHAPEGGIKGWSSVAGAFLIQFCTIGYLFTWNVFEEHYNHVVLTDQNPIAVRLFLLSFVGEEQIGKIFACQSLGMGIGMGLVFVPTAIIPLHYFKRRRGLAVGIVMSGGSFGGMIFPAVLRILIPTRGIGGAVRITAFIILPLLVIANGLLGFSIPLKEEKPAYPLPRLDIAKYSKEMEYLFAAGGAFLTMLVIYYPAMYLSLLGLEHGVDPKSAFTSVSIKSLSYRFFLTILPKISQGPKSLVAVSIFYGIFSGAWLSLLITALSTLASRMSETGTRIGLVLSISSFGLLFSALIQDGMLTPKHIWAIPSAVSGILLIGVTALAYFSRTFLAAKKPAGTRRRAKIQGIQVLKRFQLL</sequence>
<accession>A0A0C2Y1J4</accession>
<name>A0A0C2Y1J4_HEBCY</name>
<comment type="similarity">
    <text evidence="2">Belongs to the major facilitator superfamily. Monocarboxylate porter (TC 2.A.1.13) family.</text>
</comment>
<evidence type="ECO:0000256" key="4">
    <source>
        <dbReference type="SAM" id="Phobius"/>
    </source>
</evidence>
<keyword evidence="4" id="KW-1133">Transmembrane helix</keyword>
<feature type="transmembrane region" description="Helical" evidence="4">
    <location>
        <begin position="344"/>
        <end position="364"/>
    </location>
</feature>
<dbReference type="SUPFAM" id="SSF103473">
    <property type="entry name" value="MFS general substrate transporter"/>
    <property type="match status" value="1"/>
</dbReference>
<keyword evidence="4" id="KW-0472">Membrane</keyword>
<keyword evidence="6" id="KW-1185">Reference proteome</keyword>
<evidence type="ECO:0000256" key="2">
    <source>
        <dbReference type="ARBA" id="ARBA00006727"/>
    </source>
</evidence>
<dbReference type="Pfam" id="PF07690">
    <property type="entry name" value="MFS_1"/>
    <property type="match status" value="1"/>
</dbReference>
<dbReference type="EMBL" id="KN831775">
    <property type="protein sequence ID" value="KIM43713.1"/>
    <property type="molecule type" value="Genomic_DNA"/>
</dbReference>
<reference evidence="5 6" key="1">
    <citation type="submission" date="2014-04" db="EMBL/GenBank/DDBJ databases">
        <authorList>
            <consortium name="DOE Joint Genome Institute"/>
            <person name="Kuo A."/>
            <person name="Gay G."/>
            <person name="Dore J."/>
            <person name="Kohler A."/>
            <person name="Nagy L.G."/>
            <person name="Floudas D."/>
            <person name="Copeland A."/>
            <person name="Barry K.W."/>
            <person name="Cichocki N."/>
            <person name="Veneault-Fourrey C."/>
            <person name="LaButti K."/>
            <person name="Lindquist E.A."/>
            <person name="Lipzen A."/>
            <person name="Lundell T."/>
            <person name="Morin E."/>
            <person name="Murat C."/>
            <person name="Sun H."/>
            <person name="Tunlid A."/>
            <person name="Henrissat B."/>
            <person name="Grigoriev I.V."/>
            <person name="Hibbett D.S."/>
            <person name="Martin F."/>
            <person name="Nordberg H.P."/>
            <person name="Cantor M.N."/>
            <person name="Hua S.X."/>
        </authorList>
    </citation>
    <scope>NUCLEOTIDE SEQUENCE [LARGE SCALE GENOMIC DNA]</scope>
    <source>
        <strain evidence="6">h7</strain>
    </source>
</reference>
<dbReference type="PANTHER" id="PTHR11360:SF234">
    <property type="entry name" value="MFS-TYPE TRANSPORTER DBAD-RELATED"/>
    <property type="match status" value="1"/>
</dbReference>
<reference evidence="6" key="2">
    <citation type="submission" date="2015-01" db="EMBL/GenBank/DDBJ databases">
        <title>Evolutionary Origins and Diversification of the Mycorrhizal Mutualists.</title>
        <authorList>
            <consortium name="DOE Joint Genome Institute"/>
            <consortium name="Mycorrhizal Genomics Consortium"/>
            <person name="Kohler A."/>
            <person name="Kuo A."/>
            <person name="Nagy L.G."/>
            <person name="Floudas D."/>
            <person name="Copeland A."/>
            <person name="Barry K.W."/>
            <person name="Cichocki N."/>
            <person name="Veneault-Fourrey C."/>
            <person name="LaButti K."/>
            <person name="Lindquist E.A."/>
            <person name="Lipzen A."/>
            <person name="Lundell T."/>
            <person name="Morin E."/>
            <person name="Murat C."/>
            <person name="Riley R."/>
            <person name="Ohm R."/>
            <person name="Sun H."/>
            <person name="Tunlid A."/>
            <person name="Henrissat B."/>
            <person name="Grigoriev I.V."/>
            <person name="Hibbett D.S."/>
            <person name="Martin F."/>
        </authorList>
    </citation>
    <scope>NUCLEOTIDE SEQUENCE [LARGE SCALE GENOMIC DNA]</scope>
    <source>
        <strain evidence="6">h7</strain>
    </source>
</reference>
<evidence type="ECO:0000313" key="5">
    <source>
        <dbReference type="EMBL" id="KIM43713.1"/>
    </source>
</evidence>
<feature type="region of interest" description="Disordered" evidence="3">
    <location>
        <begin position="1"/>
        <end position="30"/>
    </location>
</feature>
<evidence type="ECO:0008006" key="7">
    <source>
        <dbReference type="Google" id="ProtNLM"/>
    </source>
</evidence>
<organism evidence="5 6">
    <name type="scientific">Hebeloma cylindrosporum</name>
    <dbReference type="NCBI Taxonomy" id="76867"/>
    <lineage>
        <taxon>Eukaryota</taxon>
        <taxon>Fungi</taxon>
        <taxon>Dikarya</taxon>
        <taxon>Basidiomycota</taxon>
        <taxon>Agaricomycotina</taxon>
        <taxon>Agaricomycetes</taxon>
        <taxon>Agaricomycetidae</taxon>
        <taxon>Agaricales</taxon>
        <taxon>Agaricineae</taxon>
        <taxon>Hymenogastraceae</taxon>
        <taxon>Hebeloma</taxon>
    </lineage>
</organism>
<dbReference type="Gene3D" id="1.20.1250.20">
    <property type="entry name" value="MFS general substrate transporter like domains"/>
    <property type="match status" value="1"/>
</dbReference>
<feature type="transmembrane region" description="Helical" evidence="4">
    <location>
        <begin position="474"/>
        <end position="493"/>
    </location>
</feature>
<evidence type="ECO:0000313" key="6">
    <source>
        <dbReference type="Proteomes" id="UP000053424"/>
    </source>
</evidence>
<dbReference type="InterPro" id="IPR036259">
    <property type="entry name" value="MFS_trans_sf"/>
</dbReference>
<dbReference type="Proteomes" id="UP000053424">
    <property type="component" value="Unassembled WGS sequence"/>
</dbReference>
<gene>
    <name evidence="5" type="ORF">M413DRAFT_26030</name>
</gene>
<dbReference type="InterPro" id="IPR050327">
    <property type="entry name" value="Proton-linked_MCT"/>
</dbReference>
<dbReference type="PANTHER" id="PTHR11360">
    <property type="entry name" value="MONOCARBOXYLATE TRANSPORTER"/>
    <property type="match status" value="1"/>
</dbReference>
<evidence type="ECO:0000256" key="1">
    <source>
        <dbReference type="ARBA" id="ARBA00004141"/>
    </source>
</evidence>
<feature type="region of interest" description="Disordered" evidence="3">
    <location>
        <begin position="46"/>
        <end position="69"/>
    </location>
</feature>
<dbReference type="AlphaFoldDB" id="A0A0C2Y1J4"/>
<feature type="transmembrane region" description="Helical" evidence="4">
    <location>
        <begin position="445"/>
        <end position="462"/>
    </location>
</feature>
<proteinExistence type="inferred from homology"/>
<comment type="subcellular location">
    <subcellularLocation>
        <location evidence="1">Membrane</location>
        <topology evidence="1">Multi-pass membrane protein</topology>
    </subcellularLocation>
</comment>
<feature type="transmembrane region" description="Helical" evidence="4">
    <location>
        <begin position="266"/>
        <end position="289"/>
    </location>
</feature>
<feature type="transmembrane region" description="Helical" evidence="4">
    <location>
        <begin position="239"/>
        <end position="259"/>
    </location>
</feature>
<protein>
    <recommendedName>
        <fullName evidence="7">Major facilitator superfamily (MFS) profile domain-containing protein</fullName>
    </recommendedName>
</protein>
<dbReference type="GO" id="GO:0022857">
    <property type="term" value="F:transmembrane transporter activity"/>
    <property type="evidence" value="ECO:0007669"/>
    <property type="project" value="InterPro"/>
</dbReference>
<dbReference type="OrthoDB" id="2213137at2759"/>
<dbReference type="HOGENOM" id="CLU_434772_0_0_1"/>
<dbReference type="InterPro" id="IPR011701">
    <property type="entry name" value="MFS"/>
</dbReference>
<dbReference type="GO" id="GO:0016020">
    <property type="term" value="C:membrane"/>
    <property type="evidence" value="ECO:0007669"/>
    <property type="project" value="UniProtKB-SubCell"/>
</dbReference>